<accession>A0A366J6E3</accession>
<name>A0A366J6E3_9GAMM</name>
<comment type="caution">
    <text evidence="1">The sequence shown here is derived from an EMBL/GenBank/DDBJ whole genome shotgun (WGS) entry which is preliminary data.</text>
</comment>
<protein>
    <submittedName>
        <fullName evidence="1">Uncharacterized protein</fullName>
    </submittedName>
</protein>
<evidence type="ECO:0000313" key="1">
    <source>
        <dbReference type="EMBL" id="RBP82437.1"/>
    </source>
</evidence>
<reference evidence="1 2" key="1">
    <citation type="submission" date="2018-06" db="EMBL/GenBank/DDBJ databases">
        <title>Genomic Encyclopedia of Type Strains, Phase III (KMG-III): the genomes of soil and plant-associated and newly described type strains.</title>
        <authorList>
            <person name="Whitman W."/>
        </authorList>
    </citation>
    <scope>NUCLEOTIDE SEQUENCE [LARGE SCALE GENOMIC DNA]</scope>
    <source>
        <strain evidence="1 2">CECT 7377</strain>
    </source>
</reference>
<dbReference type="AlphaFoldDB" id="A0A366J6E3"/>
<gene>
    <name evidence="1" type="ORF">DFP80_10883</name>
</gene>
<keyword evidence="2" id="KW-1185">Reference proteome</keyword>
<evidence type="ECO:0000313" key="2">
    <source>
        <dbReference type="Proteomes" id="UP000252792"/>
    </source>
</evidence>
<dbReference type="Proteomes" id="UP000252792">
    <property type="component" value="Unassembled WGS sequence"/>
</dbReference>
<sequence>MTKKTQLSLQDQTSEFLLYTAPNGEVKSRSPAQW</sequence>
<proteinExistence type="predicted"/>
<dbReference type="EMBL" id="QNSE01000008">
    <property type="protein sequence ID" value="RBP82437.1"/>
    <property type="molecule type" value="Genomic_DNA"/>
</dbReference>
<organism evidence="1 2">
    <name type="scientific">Marinomonas rhizomae</name>
    <dbReference type="NCBI Taxonomy" id="491948"/>
    <lineage>
        <taxon>Bacteria</taxon>
        <taxon>Pseudomonadati</taxon>
        <taxon>Pseudomonadota</taxon>
        <taxon>Gammaproteobacteria</taxon>
        <taxon>Oceanospirillales</taxon>
        <taxon>Oceanospirillaceae</taxon>
        <taxon>Marinomonas</taxon>
    </lineage>
</organism>